<dbReference type="InParanoid" id="A0A2G5D8Q2"/>
<keyword evidence="3" id="KW-1185">Reference proteome</keyword>
<evidence type="ECO:0000256" key="1">
    <source>
        <dbReference type="SAM" id="Phobius"/>
    </source>
</evidence>
<accession>A0A2G5D8Q2</accession>
<sequence length="114" mass="13699">MLRMVNLRDKTSQSRLRLTTLLSLSFPFFVYRGFIRLQLLMMIMSYFYGGIYGHHVSLYQTDFLYSPEDTRMIFKRLIVNIMKHVLNLCFEPKCMDSNISSSFFFFLFCINKFL</sequence>
<organism evidence="2 3">
    <name type="scientific">Aquilegia coerulea</name>
    <name type="common">Rocky mountain columbine</name>
    <dbReference type="NCBI Taxonomy" id="218851"/>
    <lineage>
        <taxon>Eukaryota</taxon>
        <taxon>Viridiplantae</taxon>
        <taxon>Streptophyta</taxon>
        <taxon>Embryophyta</taxon>
        <taxon>Tracheophyta</taxon>
        <taxon>Spermatophyta</taxon>
        <taxon>Magnoliopsida</taxon>
        <taxon>Ranunculales</taxon>
        <taxon>Ranunculaceae</taxon>
        <taxon>Thalictroideae</taxon>
        <taxon>Aquilegia</taxon>
    </lineage>
</organism>
<feature type="transmembrane region" description="Helical" evidence="1">
    <location>
        <begin position="21"/>
        <end position="48"/>
    </location>
</feature>
<name>A0A2G5D8Q2_AQUCA</name>
<dbReference type="Proteomes" id="UP000230069">
    <property type="component" value="Unassembled WGS sequence"/>
</dbReference>
<dbReference type="AlphaFoldDB" id="A0A2G5D8Q2"/>
<keyword evidence="1" id="KW-0812">Transmembrane</keyword>
<evidence type="ECO:0000313" key="3">
    <source>
        <dbReference type="Proteomes" id="UP000230069"/>
    </source>
</evidence>
<keyword evidence="1" id="KW-1133">Transmembrane helix</keyword>
<dbReference type="EMBL" id="KZ305043">
    <property type="protein sequence ID" value="PIA39888.1"/>
    <property type="molecule type" value="Genomic_DNA"/>
</dbReference>
<proteinExistence type="predicted"/>
<keyword evidence="1" id="KW-0472">Membrane</keyword>
<reference evidence="2 3" key="1">
    <citation type="submission" date="2017-09" db="EMBL/GenBank/DDBJ databases">
        <title>WGS assembly of Aquilegia coerulea Goldsmith.</title>
        <authorList>
            <person name="Hodges S."/>
            <person name="Kramer E."/>
            <person name="Nordborg M."/>
            <person name="Tomkins J."/>
            <person name="Borevitz J."/>
            <person name="Derieg N."/>
            <person name="Yan J."/>
            <person name="Mihaltcheva S."/>
            <person name="Hayes R.D."/>
            <person name="Rokhsar D."/>
        </authorList>
    </citation>
    <scope>NUCLEOTIDE SEQUENCE [LARGE SCALE GENOMIC DNA]</scope>
    <source>
        <strain evidence="3">cv. Goldsmith</strain>
    </source>
</reference>
<evidence type="ECO:0000313" key="2">
    <source>
        <dbReference type="EMBL" id="PIA39888.1"/>
    </source>
</evidence>
<gene>
    <name evidence="2" type="ORF">AQUCO_02600381v1</name>
</gene>
<protein>
    <submittedName>
        <fullName evidence="2">Uncharacterized protein</fullName>
    </submittedName>
</protein>